<dbReference type="AlphaFoldDB" id="A0AAV6PYZ1"/>
<proteinExistence type="predicted"/>
<accession>A0AAV6PYZ1</accession>
<evidence type="ECO:0000313" key="2">
    <source>
        <dbReference type="EMBL" id="KAG7479493.1"/>
    </source>
</evidence>
<reference evidence="2 3" key="1">
    <citation type="journal article" date="2021" name="Sci. Rep.">
        <title>Chromosome anchoring in Senegalese sole (Solea senegalensis) reveals sex-associated markers and genome rearrangements in flatfish.</title>
        <authorList>
            <person name="Guerrero-Cozar I."/>
            <person name="Gomez-Garrido J."/>
            <person name="Berbel C."/>
            <person name="Martinez-Blanch J.F."/>
            <person name="Alioto T."/>
            <person name="Claros M.G."/>
            <person name="Gagnaire P.A."/>
            <person name="Manchado M."/>
        </authorList>
    </citation>
    <scope>NUCLEOTIDE SEQUENCE [LARGE SCALE GENOMIC DNA]</scope>
    <source>
        <strain evidence="2">Sse05_10M</strain>
    </source>
</reference>
<comment type="caution">
    <text evidence="2">The sequence shown here is derived from an EMBL/GenBank/DDBJ whole genome shotgun (WGS) entry which is preliminary data.</text>
</comment>
<feature type="compositionally biased region" description="Low complexity" evidence="1">
    <location>
        <begin position="146"/>
        <end position="156"/>
    </location>
</feature>
<gene>
    <name evidence="2" type="ORF">JOB18_026613</name>
</gene>
<dbReference type="Proteomes" id="UP000693946">
    <property type="component" value="Linkage Group LG8"/>
</dbReference>
<keyword evidence="3" id="KW-1185">Reference proteome</keyword>
<feature type="region of interest" description="Disordered" evidence="1">
    <location>
        <begin position="145"/>
        <end position="166"/>
    </location>
</feature>
<protein>
    <submittedName>
        <fullName evidence="2">Uncharacterized protein</fullName>
    </submittedName>
</protein>
<evidence type="ECO:0000313" key="3">
    <source>
        <dbReference type="Proteomes" id="UP000693946"/>
    </source>
</evidence>
<name>A0AAV6PYZ1_SOLSE</name>
<evidence type="ECO:0000256" key="1">
    <source>
        <dbReference type="SAM" id="MobiDB-lite"/>
    </source>
</evidence>
<organism evidence="2 3">
    <name type="scientific">Solea senegalensis</name>
    <name type="common">Senegalese sole</name>
    <dbReference type="NCBI Taxonomy" id="28829"/>
    <lineage>
        <taxon>Eukaryota</taxon>
        <taxon>Metazoa</taxon>
        <taxon>Chordata</taxon>
        <taxon>Craniata</taxon>
        <taxon>Vertebrata</taxon>
        <taxon>Euteleostomi</taxon>
        <taxon>Actinopterygii</taxon>
        <taxon>Neopterygii</taxon>
        <taxon>Teleostei</taxon>
        <taxon>Neoteleostei</taxon>
        <taxon>Acanthomorphata</taxon>
        <taxon>Carangaria</taxon>
        <taxon>Pleuronectiformes</taxon>
        <taxon>Pleuronectoidei</taxon>
        <taxon>Soleidae</taxon>
        <taxon>Solea</taxon>
    </lineage>
</organism>
<sequence>MLQLIGVCGSMQDLSEFSPSDRLTESFWLHKEKDRGEDESTLVKNEREKLQSLCRSVQEQSGREEDLVPRQNLVLWVSVSLFHVGRVKVSDCSRSSSRNPRVISHMCTSPFAPRLVRNGRVRQEQLQKGGMQMCPLLKIKEKEKAQQQQQQQQQTQSITEQRRVSAEGGGAATLRAAVIPAGTQDKLDAKTLTYGV</sequence>
<dbReference type="EMBL" id="JAGKHQ010000020">
    <property type="protein sequence ID" value="KAG7479493.1"/>
    <property type="molecule type" value="Genomic_DNA"/>
</dbReference>